<organism evidence="7 8">
    <name type="scientific">Lactuca saligna</name>
    <name type="common">Willowleaf lettuce</name>
    <dbReference type="NCBI Taxonomy" id="75948"/>
    <lineage>
        <taxon>Eukaryota</taxon>
        <taxon>Viridiplantae</taxon>
        <taxon>Streptophyta</taxon>
        <taxon>Embryophyta</taxon>
        <taxon>Tracheophyta</taxon>
        <taxon>Spermatophyta</taxon>
        <taxon>Magnoliopsida</taxon>
        <taxon>eudicotyledons</taxon>
        <taxon>Gunneridae</taxon>
        <taxon>Pentapetalae</taxon>
        <taxon>asterids</taxon>
        <taxon>campanulids</taxon>
        <taxon>Asterales</taxon>
        <taxon>Asteraceae</taxon>
        <taxon>Cichorioideae</taxon>
        <taxon>Cichorieae</taxon>
        <taxon>Lactucinae</taxon>
        <taxon>Lactuca</taxon>
    </lineage>
</organism>
<dbReference type="InterPro" id="IPR000872">
    <property type="entry name" value="Tafazzin"/>
</dbReference>
<dbReference type="GO" id="GO:0006644">
    <property type="term" value="P:phospholipid metabolic process"/>
    <property type="evidence" value="ECO:0007669"/>
    <property type="project" value="InterPro"/>
</dbReference>
<dbReference type="GO" id="GO:0008374">
    <property type="term" value="F:O-acyltransferase activity"/>
    <property type="evidence" value="ECO:0007669"/>
    <property type="project" value="TreeGrafter"/>
</dbReference>
<keyword evidence="8" id="KW-1185">Reference proteome</keyword>
<name>A0AA35XZQ7_LACSI</name>
<comment type="similarity">
    <text evidence="6">Belongs to the taffazin family.</text>
</comment>
<comment type="subcellular location">
    <subcellularLocation>
        <location evidence="1">Membrane</location>
        <topology evidence="1">Peripheral membrane protein</topology>
    </subcellularLocation>
</comment>
<keyword evidence="3" id="KW-0443">Lipid metabolism</keyword>
<evidence type="ECO:0000313" key="7">
    <source>
        <dbReference type="EMBL" id="CAI9259305.1"/>
    </source>
</evidence>
<dbReference type="EMBL" id="OX465086">
    <property type="protein sequence ID" value="CAI9259305.1"/>
    <property type="molecule type" value="Genomic_DNA"/>
</dbReference>
<dbReference type="PANTHER" id="PTHR12497">
    <property type="entry name" value="TAZ PROTEIN TAFAZZIN"/>
    <property type="match status" value="1"/>
</dbReference>
<sequence>MGSIKRGAARLGSHFLLYAYCLRPNLIFLLGVVRDWVWLILDVDNAPMVIPFVHAGMQEMMPVRASFPRVGKTVTVLVGDPIDFKDVRDWEQDNIVPRGNLYDVVSTRIGGRLIKLKAQLDKLLQVQTDDVVQHFDDNNDNNSNKQDHEEYFKVESSYKGFGIDLMGFAARGLFVNQKMKEHVVEGGISIRPLPLKAWNSFWRQLLHNNNNGVASLSMLSGAT</sequence>
<evidence type="ECO:0000313" key="8">
    <source>
        <dbReference type="Proteomes" id="UP001177003"/>
    </source>
</evidence>
<evidence type="ECO:0000256" key="4">
    <source>
        <dbReference type="ARBA" id="ARBA00023136"/>
    </source>
</evidence>
<accession>A0AA35XZQ7</accession>
<evidence type="ECO:0000256" key="3">
    <source>
        <dbReference type="ARBA" id="ARBA00023098"/>
    </source>
</evidence>
<dbReference type="AlphaFoldDB" id="A0AA35XZQ7"/>
<reference evidence="7" key="1">
    <citation type="submission" date="2023-04" db="EMBL/GenBank/DDBJ databases">
        <authorList>
            <person name="Vijverberg K."/>
            <person name="Xiong W."/>
            <person name="Schranz E."/>
        </authorList>
    </citation>
    <scope>NUCLEOTIDE SEQUENCE</scope>
</reference>
<dbReference type="Proteomes" id="UP001177003">
    <property type="component" value="Chromosome 0"/>
</dbReference>
<keyword evidence="5" id="KW-0012">Acyltransferase</keyword>
<dbReference type="GO" id="GO:0016020">
    <property type="term" value="C:membrane"/>
    <property type="evidence" value="ECO:0007669"/>
    <property type="project" value="UniProtKB-SubCell"/>
</dbReference>
<protein>
    <recommendedName>
        <fullName evidence="6">Tafazzin family protein</fullName>
    </recommendedName>
</protein>
<keyword evidence="2" id="KW-0808">Transferase</keyword>
<dbReference type="PANTHER" id="PTHR12497:SF0">
    <property type="entry name" value="TAFAZZIN"/>
    <property type="match status" value="1"/>
</dbReference>
<keyword evidence="4" id="KW-0472">Membrane</keyword>
<proteinExistence type="inferred from homology"/>
<evidence type="ECO:0000256" key="2">
    <source>
        <dbReference type="ARBA" id="ARBA00022679"/>
    </source>
</evidence>
<evidence type="ECO:0000256" key="1">
    <source>
        <dbReference type="ARBA" id="ARBA00004170"/>
    </source>
</evidence>
<evidence type="ECO:0000256" key="5">
    <source>
        <dbReference type="ARBA" id="ARBA00023315"/>
    </source>
</evidence>
<gene>
    <name evidence="7" type="ORF">LSALG_LOCUS205</name>
</gene>
<evidence type="ECO:0000256" key="6">
    <source>
        <dbReference type="RuleBase" id="RU365062"/>
    </source>
</evidence>